<name>A0AAW1XTV5_RUBAR</name>
<feature type="region of interest" description="Disordered" evidence="1">
    <location>
        <begin position="1"/>
        <end position="21"/>
    </location>
</feature>
<gene>
    <name evidence="2" type="ORF">M0R45_016876</name>
</gene>
<comment type="caution">
    <text evidence="2">The sequence shown here is derived from an EMBL/GenBank/DDBJ whole genome shotgun (WGS) entry which is preliminary data.</text>
</comment>
<feature type="compositionally biased region" description="Low complexity" evidence="1">
    <location>
        <begin position="10"/>
        <end position="19"/>
    </location>
</feature>
<evidence type="ECO:0000313" key="3">
    <source>
        <dbReference type="Proteomes" id="UP001457282"/>
    </source>
</evidence>
<protein>
    <submittedName>
        <fullName evidence="2">Uncharacterized protein</fullName>
    </submittedName>
</protein>
<evidence type="ECO:0000256" key="1">
    <source>
        <dbReference type="SAM" id="MobiDB-lite"/>
    </source>
</evidence>
<accession>A0AAW1XTV5</accession>
<sequence length="116" mass="12694">MRRGSNIIMSTSSSTTTSTRGIQISKNNHGWSLSVDESDYPSLKNFGIGVYLVSLNAVVDVSTTCQPNSNKIRCRSQRLEIVTDCVFKWNLGNECETKTRESVLGCLGTSHFASGI</sequence>
<keyword evidence="3" id="KW-1185">Reference proteome</keyword>
<organism evidence="2 3">
    <name type="scientific">Rubus argutus</name>
    <name type="common">Southern blackberry</name>
    <dbReference type="NCBI Taxonomy" id="59490"/>
    <lineage>
        <taxon>Eukaryota</taxon>
        <taxon>Viridiplantae</taxon>
        <taxon>Streptophyta</taxon>
        <taxon>Embryophyta</taxon>
        <taxon>Tracheophyta</taxon>
        <taxon>Spermatophyta</taxon>
        <taxon>Magnoliopsida</taxon>
        <taxon>eudicotyledons</taxon>
        <taxon>Gunneridae</taxon>
        <taxon>Pentapetalae</taxon>
        <taxon>rosids</taxon>
        <taxon>fabids</taxon>
        <taxon>Rosales</taxon>
        <taxon>Rosaceae</taxon>
        <taxon>Rosoideae</taxon>
        <taxon>Rosoideae incertae sedis</taxon>
        <taxon>Rubus</taxon>
    </lineage>
</organism>
<dbReference type="AlphaFoldDB" id="A0AAW1XTV5"/>
<dbReference type="EMBL" id="JBEDUW010000003">
    <property type="protein sequence ID" value="KAK9940205.1"/>
    <property type="molecule type" value="Genomic_DNA"/>
</dbReference>
<evidence type="ECO:0000313" key="2">
    <source>
        <dbReference type="EMBL" id="KAK9940205.1"/>
    </source>
</evidence>
<dbReference type="Proteomes" id="UP001457282">
    <property type="component" value="Unassembled WGS sequence"/>
</dbReference>
<reference evidence="2 3" key="1">
    <citation type="journal article" date="2023" name="G3 (Bethesda)">
        <title>A chromosome-length genome assembly and annotation of blackberry (Rubus argutus, cv. 'Hillquist').</title>
        <authorList>
            <person name="Bruna T."/>
            <person name="Aryal R."/>
            <person name="Dudchenko O."/>
            <person name="Sargent D.J."/>
            <person name="Mead D."/>
            <person name="Buti M."/>
            <person name="Cavallini A."/>
            <person name="Hytonen T."/>
            <person name="Andres J."/>
            <person name="Pham M."/>
            <person name="Weisz D."/>
            <person name="Mascagni F."/>
            <person name="Usai G."/>
            <person name="Natali L."/>
            <person name="Bassil N."/>
            <person name="Fernandez G.E."/>
            <person name="Lomsadze A."/>
            <person name="Armour M."/>
            <person name="Olukolu B."/>
            <person name="Poorten T."/>
            <person name="Britton C."/>
            <person name="Davik J."/>
            <person name="Ashrafi H."/>
            <person name="Aiden E.L."/>
            <person name="Borodovsky M."/>
            <person name="Worthington M."/>
        </authorList>
    </citation>
    <scope>NUCLEOTIDE SEQUENCE [LARGE SCALE GENOMIC DNA]</scope>
    <source>
        <strain evidence="2">PI 553951</strain>
    </source>
</reference>
<proteinExistence type="predicted"/>